<dbReference type="PANTHER" id="PTHR46890:SF43">
    <property type="entry name" value="NON-LTR RETROELEMENT REVERSE TRANSCRIPTASE"/>
    <property type="match status" value="1"/>
</dbReference>
<proteinExistence type="predicted"/>
<feature type="domain" description="Reverse transcriptase" evidence="1">
    <location>
        <begin position="1"/>
        <end position="150"/>
    </location>
</feature>
<dbReference type="PROSITE" id="PS50878">
    <property type="entry name" value="RT_POL"/>
    <property type="match status" value="1"/>
</dbReference>
<name>A0AAF0UAU3_SOLVR</name>
<dbReference type="InterPro" id="IPR000477">
    <property type="entry name" value="RT_dom"/>
</dbReference>
<protein>
    <recommendedName>
        <fullName evidence="1">Reverse transcriptase domain-containing protein</fullName>
    </recommendedName>
</protein>
<gene>
    <name evidence="2" type="ORF">MTR67_035799</name>
</gene>
<evidence type="ECO:0000313" key="3">
    <source>
        <dbReference type="Proteomes" id="UP001234989"/>
    </source>
</evidence>
<sequence>MLGVMFSVKVNGGSHGFFVGRRGLRQGDSISPLLFVLVMEYLSRTLHTMSQLPNFKYHIICKKLKLTHLIFVDDLMIFCKGSVDSVNRVMEALDHFSAAIGLEDNLDKSNVYLAGIDKSNVLSKSEWGKPWFFCRKKRIEARRFDISFVVCTCDGVLV</sequence>
<evidence type="ECO:0000259" key="1">
    <source>
        <dbReference type="PROSITE" id="PS50878"/>
    </source>
</evidence>
<dbReference type="Proteomes" id="UP001234989">
    <property type="component" value="Chromosome 8"/>
</dbReference>
<dbReference type="Pfam" id="PF00078">
    <property type="entry name" value="RVT_1"/>
    <property type="match status" value="1"/>
</dbReference>
<dbReference type="AlphaFoldDB" id="A0AAF0UAU3"/>
<dbReference type="InterPro" id="IPR052343">
    <property type="entry name" value="Retrotransposon-Effector_Assoc"/>
</dbReference>
<dbReference type="EMBL" id="CP133619">
    <property type="protein sequence ID" value="WMV42414.1"/>
    <property type="molecule type" value="Genomic_DNA"/>
</dbReference>
<accession>A0AAF0UAU3</accession>
<dbReference type="SUPFAM" id="SSF56672">
    <property type="entry name" value="DNA/RNA polymerases"/>
    <property type="match status" value="1"/>
</dbReference>
<keyword evidence="3" id="KW-1185">Reference proteome</keyword>
<organism evidence="2 3">
    <name type="scientific">Solanum verrucosum</name>
    <dbReference type="NCBI Taxonomy" id="315347"/>
    <lineage>
        <taxon>Eukaryota</taxon>
        <taxon>Viridiplantae</taxon>
        <taxon>Streptophyta</taxon>
        <taxon>Embryophyta</taxon>
        <taxon>Tracheophyta</taxon>
        <taxon>Spermatophyta</taxon>
        <taxon>Magnoliopsida</taxon>
        <taxon>eudicotyledons</taxon>
        <taxon>Gunneridae</taxon>
        <taxon>Pentapetalae</taxon>
        <taxon>asterids</taxon>
        <taxon>lamiids</taxon>
        <taxon>Solanales</taxon>
        <taxon>Solanaceae</taxon>
        <taxon>Solanoideae</taxon>
        <taxon>Solaneae</taxon>
        <taxon>Solanum</taxon>
    </lineage>
</organism>
<reference evidence="2" key="1">
    <citation type="submission" date="2023-08" db="EMBL/GenBank/DDBJ databases">
        <title>A de novo genome assembly of Solanum verrucosum Schlechtendal, a Mexican diploid species geographically isolated from the other diploid A-genome species in potato relatives.</title>
        <authorList>
            <person name="Hosaka K."/>
        </authorList>
    </citation>
    <scope>NUCLEOTIDE SEQUENCE</scope>
    <source>
        <tissue evidence="2">Young leaves</tissue>
    </source>
</reference>
<dbReference type="InterPro" id="IPR043502">
    <property type="entry name" value="DNA/RNA_pol_sf"/>
</dbReference>
<dbReference type="PANTHER" id="PTHR46890">
    <property type="entry name" value="NON-LTR RETROLELEMENT REVERSE TRANSCRIPTASE-LIKE PROTEIN-RELATED"/>
    <property type="match status" value="1"/>
</dbReference>
<evidence type="ECO:0000313" key="2">
    <source>
        <dbReference type="EMBL" id="WMV42414.1"/>
    </source>
</evidence>